<dbReference type="Proteomes" id="UP001501094">
    <property type="component" value="Unassembled WGS sequence"/>
</dbReference>
<gene>
    <name evidence="2" type="ORF">GCM10009751_15790</name>
</gene>
<organism evidence="2 3">
    <name type="scientific">Myceligenerans crystallogenes</name>
    <dbReference type="NCBI Taxonomy" id="316335"/>
    <lineage>
        <taxon>Bacteria</taxon>
        <taxon>Bacillati</taxon>
        <taxon>Actinomycetota</taxon>
        <taxon>Actinomycetes</taxon>
        <taxon>Micrococcales</taxon>
        <taxon>Promicromonosporaceae</taxon>
        <taxon>Myceligenerans</taxon>
    </lineage>
</organism>
<dbReference type="EMBL" id="BAAANL010000003">
    <property type="protein sequence ID" value="GAA1859186.1"/>
    <property type="molecule type" value="Genomic_DNA"/>
</dbReference>
<comment type="caution">
    <text evidence="2">The sequence shown here is derived from an EMBL/GenBank/DDBJ whole genome shotgun (WGS) entry which is preliminary data.</text>
</comment>
<evidence type="ECO:0000313" key="2">
    <source>
        <dbReference type="EMBL" id="GAA1859186.1"/>
    </source>
</evidence>
<reference evidence="2 3" key="1">
    <citation type="journal article" date="2019" name="Int. J. Syst. Evol. Microbiol.">
        <title>The Global Catalogue of Microorganisms (GCM) 10K type strain sequencing project: providing services to taxonomists for standard genome sequencing and annotation.</title>
        <authorList>
            <consortium name="The Broad Institute Genomics Platform"/>
            <consortium name="The Broad Institute Genome Sequencing Center for Infectious Disease"/>
            <person name="Wu L."/>
            <person name="Ma J."/>
        </authorList>
    </citation>
    <scope>NUCLEOTIDE SEQUENCE [LARGE SCALE GENOMIC DNA]</scope>
    <source>
        <strain evidence="2 3">JCM 14326</strain>
    </source>
</reference>
<feature type="region of interest" description="Disordered" evidence="1">
    <location>
        <begin position="48"/>
        <end position="77"/>
    </location>
</feature>
<proteinExistence type="predicted"/>
<accession>A0ABN2NB13</accession>
<sequence>MVRFGGHDDDVAVVPLVAQRLGGPGARQATAYQNDRFHRGLLDRVWAGPGSHGGRRGVRWEGSRGRGTGSGGNAKGSLTQYFYWSESPSAGRGDRI</sequence>
<feature type="compositionally biased region" description="Gly residues" evidence="1">
    <location>
        <begin position="65"/>
        <end position="74"/>
    </location>
</feature>
<keyword evidence="3" id="KW-1185">Reference proteome</keyword>
<evidence type="ECO:0000313" key="3">
    <source>
        <dbReference type="Proteomes" id="UP001501094"/>
    </source>
</evidence>
<evidence type="ECO:0000256" key="1">
    <source>
        <dbReference type="SAM" id="MobiDB-lite"/>
    </source>
</evidence>
<protein>
    <submittedName>
        <fullName evidence="2">Uncharacterized protein</fullName>
    </submittedName>
</protein>
<name>A0ABN2NB13_9MICO</name>